<gene>
    <name evidence="16" type="ORF">EV210_107267</name>
</gene>
<keyword evidence="12" id="KW-0902">Two-component regulatory system</keyword>
<dbReference type="OrthoDB" id="9809348at2"/>
<dbReference type="InterPro" id="IPR003018">
    <property type="entry name" value="GAF"/>
</dbReference>
<dbReference type="EMBL" id="SLUI01000007">
    <property type="protein sequence ID" value="TCL37002.1"/>
    <property type="molecule type" value="Genomic_DNA"/>
</dbReference>
<evidence type="ECO:0000256" key="13">
    <source>
        <dbReference type="ARBA" id="ARBA00023136"/>
    </source>
</evidence>
<dbReference type="PANTHER" id="PTHR34220:SF7">
    <property type="entry name" value="SENSOR HISTIDINE KINASE YPDA"/>
    <property type="match status" value="1"/>
</dbReference>
<accession>A0A4R1Q5S1</accession>
<dbReference type="InterPro" id="IPR010559">
    <property type="entry name" value="Sig_transdc_His_kin_internal"/>
</dbReference>
<dbReference type="InterPro" id="IPR003594">
    <property type="entry name" value="HATPase_dom"/>
</dbReference>
<dbReference type="Gene3D" id="3.30.565.10">
    <property type="entry name" value="Histidine kinase-like ATPase, C-terminal domain"/>
    <property type="match status" value="1"/>
</dbReference>
<keyword evidence="13 14" id="KW-0472">Membrane</keyword>
<dbReference type="GO" id="GO:0071555">
    <property type="term" value="P:cell wall organization"/>
    <property type="evidence" value="ECO:0007669"/>
    <property type="project" value="InterPro"/>
</dbReference>
<evidence type="ECO:0000256" key="9">
    <source>
        <dbReference type="ARBA" id="ARBA00022777"/>
    </source>
</evidence>
<keyword evidence="4" id="KW-1003">Cell membrane</keyword>
<feature type="transmembrane region" description="Helical" evidence="14">
    <location>
        <begin position="89"/>
        <end position="109"/>
    </location>
</feature>
<dbReference type="InterPro" id="IPR036890">
    <property type="entry name" value="HATPase_C_sf"/>
</dbReference>
<evidence type="ECO:0000259" key="15">
    <source>
        <dbReference type="PROSITE" id="PS50109"/>
    </source>
</evidence>
<dbReference type="PROSITE" id="PS50109">
    <property type="entry name" value="HIS_KIN"/>
    <property type="match status" value="1"/>
</dbReference>
<keyword evidence="11 14" id="KW-1133">Transmembrane helix</keyword>
<dbReference type="AlphaFoldDB" id="A0A4R1Q5S1"/>
<keyword evidence="17" id="KW-1185">Reference proteome</keyword>
<dbReference type="PANTHER" id="PTHR34220">
    <property type="entry name" value="SENSOR HISTIDINE KINASE YPDA"/>
    <property type="match status" value="1"/>
</dbReference>
<comment type="subcellular location">
    <subcellularLocation>
        <location evidence="2">Cell membrane</location>
        <topology evidence="2">Multi-pass membrane protein</topology>
    </subcellularLocation>
</comment>
<dbReference type="RefSeq" id="WP_132080811.1">
    <property type="nucleotide sequence ID" value="NZ_DAIMLW010000240.1"/>
</dbReference>
<dbReference type="Proteomes" id="UP000295063">
    <property type="component" value="Unassembled WGS sequence"/>
</dbReference>
<evidence type="ECO:0000256" key="6">
    <source>
        <dbReference type="ARBA" id="ARBA00022679"/>
    </source>
</evidence>
<dbReference type="EC" id="2.7.13.3" evidence="3"/>
<dbReference type="GO" id="GO:0005524">
    <property type="term" value="F:ATP binding"/>
    <property type="evidence" value="ECO:0007669"/>
    <property type="project" value="UniProtKB-KW"/>
</dbReference>
<keyword evidence="10" id="KW-0067">ATP-binding</keyword>
<evidence type="ECO:0000256" key="3">
    <source>
        <dbReference type="ARBA" id="ARBA00012438"/>
    </source>
</evidence>
<dbReference type="InterPro" id="IPR011620">
    <property type="entry name" value="Sig_transdc_His_kinase_LytS_TM"/>
</dbReference>
<evidence type="ECO:0000313" key="16">
    <source>
        <dbReference type="EMBL" id="TCL37002.1"/>
    </source>
</evidence>
<evidence type="ECO:0000256" key="8">
    <source>
        <dbReference type="ARBA" id="ARBA00022741"/>
    </source>
</evidence>
<dbReference type="Pfam" id="PF07694">
    <property type="entry name" value="5TM-5TMR_LYT"/>
    <property type="match status" value="1"/>
</dbReference>
<organism evidence="16 17">
    <name type="scientific">Anaerospora hongkongensis</name>
    <dbReference type="NCBI Taxonomy" id="244830"/>
    <lineage>
        <taxon>Bacteria</taxon>
        <taxon>Bacillati</taxon>
        <taxon>Bacillota</taxon>
        <taxon>Negativicutes</taxon>
        <taxon>Selenomonadales</taxon>
        <taxon>Sporomusaceae</taxon>
        <taxon>Anaerospora</taxon>
    </lineage>
</organism>
<feature type="transmembrane region" description="Helical" evidence="14">
    <location>
        <begin position="59"/>
        <end position="83"/>
    </location>
</feature>
<protein>
    <recommendedName>
        <fullName evidence="3">histidine kinase</fullName>
        <ecNumber evidence="3">2.7.13.3</ecNumber>
    </recommendedName>
</protein>
<proteinExistence type="predicted"/>
<comment type="caution">
    <text evidence="16">The sequence shown here is derived from an EMBL/GenBank/DDBJ whole genome shotgun (WGS) entry which is preliminary data.</text>
</comment>
<dbReference type="SUPFAM" id="SSF55781">
    <property type="entry name" value="GAF domain-like"/>
    <property type="match status" value="1"/>
</dbReference>
<dbReference type="GO" id="GO:0005886">
    <property type="term" value="C:plasma membrane"/>
    <property type="evidence" value="ECO:0007669"/>
    <property type="project" value="UniProtKB-SubCell"/>
</dbReference>
<feature type="transmembrane region" description="Helical" evidence="14">
    <location>
        <begin position="151"/>
        <end position="174"/>
    </location>
</feature>
<dbReference type="Pfam" id="PF02518">
    <property type="entry name" value="HATPase_c"/>
    <property type="match status" value="1"/>
</dbReference>
<evidence type="ECO:0000256" key="5">
    <source>
        <dbReference type="ARBA" id="ARBA00022553"/>
    </source>
</evidence>
<reference evidence="16 17" key="1">
    <citation type="submission" date="2019-03" db="EMBL/GenBank/DDBJ databases">
        <title>Genomic Encyclopedia of Type Strains, Phase IV (KMG-IV): sequencing the most valuable type-strain genomes for metagenomic binning, comparative biology and taxonomic classification.</title>
        <authorList>
            <person name="Goeker M."/>
        </authorList>
    </citation>
    <scope>NUCLEOTIDE SEQUENCE [LARGE SCALE GENOMIC DNA]</scope>
    <source>
        <strain evidence="16 17">DSM 15969</strain>
    </source>
</reference>
<feature type="domain" description="Histidine kinase" evidence="15">
    <location>
        <begin position="442"/>
        <end position="543"/>
    </location>
</feature>
<dbReference type="PRINTS" id="PR00344">
    <property type="entry name" value="BCTRLSENSOR"/>
</dbReference>
<evidence type="ECO:0000256" key="11">
    <source>
        <dbReference type="ARBA" id="ARBA00022989"/>
    </source>
</evidence>
<comment type="catalytic activity">
    <reaction evidence="1">
        <text>ATP + protein L-histidine = ADP + protein N-phospho-L-histidine.</text>
        <dbReference type="EC" id="2.7.13.3"/>
    </reaction>
</comment>
<evidence type="ECO:0000256" key="10">
    <source>
        <dbReference type="ARBA" id="ARBA00022840"/>
    </source>
</evidence>
<dbReference type="Pfam" id="PF06580">
    <property type="entry name" value="His_kinase"/>
    <property type="match status" value="1"/>
</dbReference>
<dbReference type="Pfam" id="PF01590">
    <property type="entry name" value="GAF"/>
    <property type="match status" value="1"/>
</dbReference>
<sequence length="553" mass="60222">MLILVFGLSKTAMFRRIVINKGNSLIEKCALAVFFGLSGIVGTYMGVSVGDGFANTRAVNVIVAGLVGGKIAGLGAGVIAGVHQSYIDNFSAVGSSIATILEGLLAGVVGNHIGHGKDKWACALAVGIILEALHMILLLLTNWPIDQGLLFLSHIALPMLVINPLGIIALIAILEGVFREQEIVEGSAARLVLQIASNTITHLRKGLNRDSAEKTAQIIFDRVPDLAGVAVTNRTEVLAFTGKEAELHYPDSITRNIQQSLETGESVLAQTHREIGFISPDSPIGSKIVAPLKDKDEVIGTIVIFKLEERSISPFEIELVNGLAQLISTQLEVSKSEHQSALLAHAEIKALQAQINPHFLFNALNTIRYYCRKQPETARELLVHLGKYYRDNIVAHDGLVDLATEIKHIRDYVVIETARFQDKLQVIYRVPDECNCLIPPLLLQPIVENAIRHGLYPKREGGTVTITGQLGDDRIIITIEDDGVGMKQEQISEVLKPDPARNNIGLSNVYSRLKSLYGDECGFLIESEITKGTRVTITLPVEGETKDVKDSYC</sequence>
<feature type="transmembrane region" description="Helical" evidence="14">
    <location>
        <begin position="30"/>
        <end position="47"/>
    </location>
</feature>
<keyword evidence="5" id="KW-0597">Phosphoprotein</keyword>
<dbReference type="InterPro" id="IPR050640">
    <property type="entry name" value="Bact_2-comp_sensor_kinase"/>
</dbReference>
<dbReference type="SMART" id="SM00387">
    <property type="entry name" value="HATPase_c"/>
    <property type="match status" value="1"/>
</dbReference>
<evidence type="ECO:0000256" key="1">
    <source>
        <dbReference type="ARBA" id="ARBA00000085"/>
    </source>
</evidence>
<dbReference type="Gene3D" id="3.30.450.40">
    <property type="match status" value="1"/>
</dbReference>
<keyword evidence="8" id="KW-0547">Nucleotide-binding</keyword>
<evidence type="ECO:0000313" key="17">
    <source>
        <dbReference type="Proteomes" id="UP000295063"/>
    </source>
</evidence>
<name>A0A4R1Q5S1_9FIRM</name>
<dbReference type="InterPro" id="IPR004358">
    <property type="entry name" value="Sig_transdc_His_kin-like_C"/>
</dbReference>
<evidence type="ECO:0000256" key="7">
    <source>
        <dbReference type="ARBA" id="ARBA00022692"/>
    </source>
</evidence>
<evidence type="ECO:0000256" key="14">
    <source>
        <dbReference type="SAM" id="Phobius"/>
    </source>
</evidence>
<dbReference type="SUPFAM" id="SSF55874">
    <property type="entry name" value="ATPase domain of HSP90 chaperone/DNA topoisomerase II/histidine kinase"/>
    <property type="match status" value="1"/>
</dbReference>
<dbReference type="GO" id="GO:0000155">
    <property type="term" value="F:phosphorelay sensor kinase activity"/>
    <property type="evidence" value="ECO:0007669"/>
    <property type="project" value="InterPro"/>
</dbReference>
<keyword evidence="6" id="KW-0808">Transferase</keyword>
<evidence type="ECO:0000256" key="2">
    <source>
        <dbReference type="ARBA" id="ARBA00004651"/>
    </source>
</evidence>
<keyword evidence="9 16" id="KW-0418">Kinase</keyword>
<feature type="transmembrane region" description="Helical" evidence="14">
    <location>
        <begin position="121"/>
        <end position="145"/>
    </location>
</feature>
<dbReference type="InterPro" id="IPR005467">
    <property type="entry name" value="His_kinase_dom"/>
</dbReference>
<evidence type="ECO:0000256" key="4">
    <source>
        <dbReference type="ARBA" id="ARBA00022475"/>
    </source>
</evidence>
<keyword evidence="7 14" id="KW-0812">Transmembrane</keyword>
<dbReference type="InterPro" id="IPR029016">
    <property type="entry name" value="GAF-like_dom_sf"/>
</dbReference>
<evidence type="ECO:0000256" key="12">
    <source>
        <dbReference type="ARBA" id="ARBA00023012"/>
    </source>
</evidence>